<evidence type="ECO:0000256" key="1">
    <source>
        <dbReference type="SAM" id="SignalP"/>
    </source>
</evidence>
<dbReference type="Gene3D" id="2.60.40.740">
    <property type="match status" value="1"/>
</dbReference>
<name>A0A2U1K248_9FLAO</name>
<evidence type="ECO:0000313" key="3">
    <source>
        <dbReference type="Proteomes" id="UP000245618"/>
    </source>
</evidence>
<keyword evidence="1" id="KW-0732">Signal</keyword>
<dbReference type="NCBIfam" id="TIGR04131">
    <property type="entry name" value="Bac_Flav_CTERM"/>
    <property type="match status" value="1"/>
</dbReference>
<gene>
    <name evidence="2" type="ORF">DB891_01910</name>
</gene>
<dbReference type="OrthoDB" id="607469at2"/>
<keyword evidence="3" id="KW-1185">Reference proteome</keyword>
<accession>A0A2U1K248</accession>
<dbReference type="EMBL" id="QCZH01000001">
    <property type="protein sequence ID" value="PWA11586.1"/>
    <property type="molecule type" value="Genomic_DNA"/>
</dbReference>
<reference evidence="2 3" key="1">
    <citation type="submission" date="2018-04" db="EMBL/GenBank/DDBJ databases">
        <title>Flavobacterium sp. nov., isolated from glacier ice.</title>
        <authorList>
            <person name="Liu Q."/>
            <person name="Xin Y.-H."/>
        </authorList>
    </citation>
    <scope>NUCLEOTIDE SEQUENCE [LARGE SCALE GENOMIC DNA]</scope>
    <source>
        <strain evidence="2 3">LB2P30</strain>
    </source>
</reference>
<sequence length="4482" mass="464086">MKKCTSKFIIAIVVLLLFHLGSYAQNLKPFTPRFDQDLNGSMLLIGNNILSKDNNDYNITTGSSAYNSNIDMVYVDIDGDPSTFSSSSATLTIPNPSCAKVRYAGLYWSALLQSGTRTEINKVKLKVGAGSYTNIVGEVIKDVGSTELAGGAGNRPYACYADITSIVNSSGSAVYTVADVLSSTGRNGGTGLSAGWSIVVVYEDPTLSAKSITTFDGFSGISASGTGNLNVNVVGFRTIPNGPVRAEYAFSALEGDRPINGDFLMINGTKVVTVSRPLSGGADNFFNSTVTNDLGVINTRVPKSTNSLGFDAGILKVPNPATVAFPGGSIIKNKDESAIITFGTSQDTYFIYFNAFAVEIIEPNIVITKVVQDALGNDMSNANVTLGQNLFYEIEYQNKGNDDAVGFTIKDILPLNTIFNPIDLDLTNSGGATYTYDAATRTIIFTIPDSAVQENDPKFKIRFKVQVVLTCNELSNACSNIIRNQAFGNYKGRYSGNTINQDPSIPSASPCLFAIPSPTNFLVGLDGCVYTRNEILCGATTTLNAASGYSTYSWSKNADGSNPFAFTQSITVNAVGTYYVRDTAIAPCLSITEIINVSLFGGTVTNPVLSFADQIVTCPNDGKKLPLIFLCGGNATKLITSGISDGSTIVWEILNENASCPAATSTTVCANESNSCTWTQVGTGQDYLVNAAGQYRMVLNYPGGCFNRFYFNVYQNLLNPTATAIDKVCTTAGQITVGGVPPGYEYSLDGVTYQDSNVFVINIGEIYTAFVRQKGVTTNPCVFTVPNIFVRERDFTVDTFITQPLCNGGLGSVKLAANDVLPQYFYKISQGGSTVNSVGPIIASDYTFGNLLAGTYQAEVSTSDGCISNFDVIIPNTPLLQATAAITIPLTCNNGEVTVSPTGGTPPYFYFVNSTTIFQGDPKIVITAPGGVYNIDVVDANNCPTTTSITVAQTPAPTFDVTPTNVLCAGTNTGTITFGSIVTNGNTLRYAIDVIPGTPAIPGTPDTAEIPATPPTGTFVSSPVFAGLAPGTYAVAVEYTIAGQVCYSNLQTVIINPVSPIVGSASLTQPYTCGQNGEITATASGGVGLLTYSIDGVTFQASQVFGGLTNGTYSITIKDANGCAFLTNSVTIDPLTPPTDLGFVASALSCSTVPPNVSSVTVTPTGGFGALAYTILPALPAGVTVAGNVFSGLAAGTYTFQVTDAKNCSFQKDFTIVPLPTLTVIGQLVSNVKCFNTATGAIRFTVSNFGAAAGFTYTINGIAQGAGPASGIIDLVNQPAGTYTVVVTDVTTTCTATISVTVANAPAALTTSLAVSPIKCLGVNGSVTIIALGGWGGYSYTLTPPAPGVPVTQASNTFANLSDIGNYTVVTTDANGCPITDTFTLTNPVLPTASIDPLSDLCFDGVNAAILVVTTGNGNPTPATAVFDYSINGGATYQASNTFSGLAPNAVAPGYTVTVRDGYGCTATASQTIQPQLTVGTVLSKDLDCNVPPDAAITGTISGGTAPYAVSVITATGTGTLTQPVGLGTTFTYVTTTPADYQFQVTDATGLVFQHCTALSTVTTINPIIAPTFSFTQTPETCNTSSDGTIVVTPTAGVAPFKYIIDGGLPQVSNVFTNLQARVASYQVQVVDDKGCLSVAKPVTITEPDLLTISSVVSPFTCTANVVNATVVTITGGGGITPYTFSSDGVNFLPSNTLPVPDTKYAFSVIDNGAIQNITYFVKDSNGCLINKVVTINPFPKITTAPVSITTPIDCKNTGTVTISPVGGSGNYTYQLLPSLVTQVSNVFSVTVPGTYSFQVNDVTTGCTFTTAPFTVAPFNTIDVVATATAPATCFGDTNGSIAINVTGYLGAYSYKVLGSTPLISGTGDSSALNPQPILGLTGGSYTVEVTETASPFCIKTSNVVVVDSPSLPVSVTTKTINDNCNANAGQITAIAQGGTGPYTYQILLSTDPAPTAVSPGWVALNTLNAESGNYIAYAKDSRGCIRQIAVLLGLDPTPVIAAVVSNQCTAIEGGFAIDVTLPTAGIAPYSYSVDGGAYQIQTAPFTINNLASGAHTVQVKDFNGCGNTVNLTIYPVLKTNAVLTKDITCSLTPTKEGLITVTTNGGNGLYTYKVKIGIGAFGVASPPFAGPTFTYAPTSLLSETYTFEITDANGCIVETNVITTTPALPPTATINAVNPTCNGSTDGSIKLEGSGGEAPYTYSISGVGGLGVANVFGGLTSTPGIYNFIIRDNKGCDATGTVTFIDPVAIVATTSQVNVVCSNTASGNTLGSITPLITAGGVGPFVYKLYNNIFALVNSSGSIGANTYTFPSLNFGDYYYTIVDANGCELRSPKISILAPIFTTIPTVAIGLTCADGATVVVTAEGVSPFTYSIVGNPNSTDGVGFPINPVGPTLSTTNTFVKVPLGTNYIFKVTDANGCEFSQYVPIPNPYGIAVTATGTNITCNGAITGSVAYTVRGYSLAATSLNYSVVNTITNVSVFSGSVAVDIAGADVSYTLGSLPPGSYSIYITEVAGSECTAQAPFDIIQPTPLTAIISNEVNANCFTGAQLTIAASGGTGPYQYAFVADGAPRAAAYGGNSFTTLNPPTLNWDIWVKDFNGCEFKIDKTIILDPIPIITTAVVDNCVPEGTFTINVTQTTAGVAPYTMSVNGSAFQSVSGLSYTISNLNSGTYTIIVKDANGCESLPVVQTIAAPVSVSTVLTKDVDCSLAPASPDATITITIKDGYPDYSYRVSINGFPFAGAYTPVGFGFTTFTYTIAPVLSTTTYQFEITDANNCTTLSGITTINPIILPTATTNITNVSCNGSANGSVTIVASLGVGPYTYSFNGSLFTSITTYTNLAGSIAGIAYPFIVRDSKGCLYNGSATITEPAPIAGTAVTTVLYTCLSKATIEAQAVAGGTAPYEYSIDGVTFQALPTFAGLVNGTYSITIKDANDCTFVTPPVIIAPLTPPTDLGFVPTAITCPTNKSDVALTATGGFGALEYQITAPVASATPYQGANVFNNLAPGTYTFQVKDAKDCTYQEDFTIVPLPTLTVVGQLVANVQCFGTATGSVQYTVAGFGGAGYTYTINGVPQGAGPTAPAVITIPTLLANTYTIVITDVTTNCTVSTSVIVTEPATSVGITSAVATNVNCNKFDSQITVIGTNGTPNYTYTAVIAGTGPPALGTYGPSNVFNVNTVGGTVLGWDVYVKDNNGCVVSAPTLVTVILDPPPSVAVTAAASNQCNTTGALYTFTATGASGIPPYEYSIGNGYQTIPTFTVALPTVPTSYTVTIRDANGCTATSPTPATVYPPLGLSASFTTPPICINADGTITAVGTGGTGAYTYTLLPVTAGVTEVGGVFSNVPPGNYTITVADSSVPTACTKTVPVTIAIPIAPVFVLVDIAVNNVSCNGANDAIITVNLNPLTNIDPLYTYTLTPTAPAGPPTGPQSSSLFSNLPPGTYDVTVTSGRGCPTKVTGVVVAEPTVLAISSVTATPFACALDNSKSASTVTIIALAGSGTAPYLFSIDGINYTSTNTFSVIDNGTNYTLNVNVKDANGCMANGSVVITTLIPLTAVVNQNASITCTNPEDITITANGGSGTYSYQLLPIGIPNPNVIQDAIPNIFHISAPGDYYFQVNDVTTGCTFATAKYTVVPFNLINVTATPTASVTCFGDTNGTAVITITGYTGTYDYQVLDSSGNPYGLLVTGNTTPVPITTTGLTGDSYTVRVTETATPFCTFITNTFTIASPATALAVTAVKTADATCTNDQGTITATGIGGWGALEYELVGTVSVGYSSNSTFGNLPAGNYTVNVRDSKGCISSSTVVVLASPLPILLTASASVLSVKCNGDTDAIITATVNAPQGGQVGNYSYTLNVLSGGDSGPQTSPVFGGLGAGTYTVTVTDGWNCSGISNTIVIDEPAPVTASLVLASGPTCNIDPIVTLTTSGGTAPYTYNIDGGAIALGVLNPTTTIPIPLTSLPIVNHYYVEDANGCKSFISNDILIEPLEPLLINLDLSNAFINCKGDASGVIVAKTQGGLGNYTYTLLDGSGNPLPVAVQNSPGIFTQLFAGFYQIQVDSGIDCKITSVRFEIKEPVLALTQSNVVTNVLCNGNNDGQIVITAQGGTGIIQYAITPNLNKFVDQNTFIDLAPGNYQYIVQDQAGCFELVLFAITEPNVLTVATTPNSIVPEICFGDVNGEFKIDIAGGTQQYSTSLDNVNGVYTVWPVGQTQIHFTGLTGGSHTVYVKDANGCTQEWTVVLPPSVFLDPKATVNYACVSNIAGNTVTVTIDTSNNPVDVDYALDGIAPYQASNVFVDVAPGTHFIQARHTNGCIDVTSSFDIAKIDPLALTLSQGSGLNQIVATPTGGSGIYQFTLNGESYGTQNKFIYYRTGDYTVAVTDSYGCTATATMYFEFIDIEIPNVFTPNGSGTNDTWKPEKTDNYPDMILKIFDRYGRVIATLGQGQSWDGNYHGAALPMGDYWYVLKLRNTQDDREFVGHFTLYR</sequence>
<evidence type="ECO:0000313" key="2">
    <source>
        <dbReference type="EMBL" id="PWA11586.1"/>
    </source>
</evidence>
<comment type="caution">
    <text evidence="2">The sequence shown here is derived from an EMBL/GenBank/DDBJ whole genome shotgun (WGS) entry which is preliminary data.</text>
</comment>
<dbReference type="Pfam" id="PF13585">
    <property type="entry name" value="CHU_C"/>
    <property type="match status" value="1"/>
</dbReference>
<dbReference type="Pfam" id="PF13573">
    <property type="entry name" value="SprB"/>
    <property type="match status" value="12"/>
</dbReference>
<organism evidence="2 3">
    <name type="scientific">Flavobacterium laiguense</name>
    <dbReference type="NCBI Taxonomy" id="2169409"/>
    <lineage>
        <taxon>Bacteria</taxon>
        <taxon>Pseudomonadati</taxon>
        <taxon>Bacteroidota</taxon>
        <taxon>Flavobacteriia</taxon>
        <taxon>Flavobacteriales</taxon>
        <taxon>Flavobacteriaceae</taxon>
        <taxon>Flavobacterium</taxon>
    </lineage>
</organism>
<feature type="signal peptide" evidence="1">
    <location>
        <begin position="1"/>
        <end position="24"/>
    </location>
</feature>
<dbReference type="RefSeq" id="WP_116760011.1">
    <property type="nucleotide sequence ID" value="NZ_QCZH01000001.1"/>
</dbReference>
<dbReference type="InterPro" id="IPR026341">
    <property type="entry name" value="T9SS_type_B"/>
</dbReference>
<dbReference type="Proteomes" id="UP000245618">
    <property type="component" value="Unassembled WGS sequence"/>
</dbReference>
<dbReference type="InterPro" id="IPR025667">
    <property type="entry name" value="SprB_repeat"/>
</dbReference>
<proteinExistence type="predicted"/>
<feature type="chain" id="PRO_5015402019" evidence="1">
    <location>
        <begin position="25"/>
        <end position="4482"/>
    </location>
</feature>
<protein>
    <submittedName>
        <fullName evidence="2">Uncharacterized protein</fullName>
    </submittedName>
</protein>